<reference evidence="6" key="1">
    <citation type="journal article" date="2020" name="Stud. Mycol.">
        <title>101 Dothideomycetes genomes: a test case for predicting lifestyles and emergence of pathogens.</title>
        <authorList>
            <person name="Haridas S."/>
            <person name="Albert R."/>
            <person name="Binder M."/>
            <person name="Bloem J."/>
            <person name="Labutti K."/>
            <person name="Salamov A."/>
            <person name="Andreopoulos B."/>
            <person name="Baker S."/>
            <person name="Barry K."/>
            <person name="Bills G."/>
            <person name="Bluhm B."/>
            <person name="Cannon C."/>
            <person name="Castanera R."/>
            <person name="Culley D."/>
            <person name="Daum C."/>
            <person name="Ezra D."/>
            <person name="Gonzalez J."/>
            <person name="Henrissat B."/>
            <person name="Kuo A."/>
            <person name="Liang C."/>
            <person name="Lipzen A."/>
            <person name="Lutzoni F."/>
            <person name="Magnuson J."/>
            <person name="Mondo S."/>
            <person name="Nolan M."/>
            <person name="Ohm R."/>
            <person name="Pangilinan J."/>
            <person name="Park H.-J."/>
            <person name="Ramirez L."/>
            <person name="Alfaro M."/>
            <person name="Sun H."/>
            <person name="Tritt A."/>
            <person name="Yoshinaga Y."/>
            <person name="Zwiers L.-H."/>
            <person name="Turgeon B."/>
            <person name="Goodwin S."/>
            <person name="Spatafora J."/>
            <person name="Crous P."/>
            <person name="Grigoriev I."/>
        </authorList>
    </citation>
    <scope>NUCLEOTIDE SEQUENCE</scope>
    <source>
        <strain evidence="6">CBS 130266</strain>
    </source>
</reference>
<proteinExistence type="predicted"/>
<keyword evidence="3" id="KW-0539">Nucleus</keyword>
<protein>
    <recommendedName>
        <fullName evidence="5">Zn(2)-C6 fungal-type domain-containing protein</fullName>
    </recommendedName>
</protein>
<feature type="region of interest" description="Disordered" evidence="4">
    <location>
        <begin position="87"/>
        <end position="128"/>
    </location>
</feature>
<dbReference type="AlphaFoldDB" id="A0A9P4NYM9"/>
<comment type="caution">
    <text evidence="6">The sequence shown here is derived from an EMBL/GenBank/DDBJ whole genome shotgun (WGS) entry which is preliminary data.</text>
</comment>
<evidence type="ECO:0000256" key="3">
    <source>
        <dbReference type="ARBA" id="ARBA00023242"/>
    </source>
</evidence>
<evidence type="ECO:0000259" key="5">
    <source>
        <dbReference type="PROSITE" id="PS50048"/>
    </source>
</evidence>
<name>A0A9P4NYM9_9PEZI</name>
<dbReference type="EMBL" id="MU007020">
    <property type="protein sequence ID" value="KAF2433559.1"/>
    <property type="molecule type" value="Genomic_DNA"/>
</dbReference>
<dbReference type="GO" id="GO:0008270">
    <property type="term" value="F:zinc ion binding"/>
    <property type="evidence" value="ECO:0007669"/>
    <property type="project" value="InterPro"/>
</dbReference>
<evidence type="ECO:0000256" key="4">
    <source>
        <dbReference type="SAM" id="MobiDB-lite"/>
    </source>
</evidence>
<sequence length="747" mass="83515">MAPEKTTRQYKASCSECHSRKVKCVRLDGDCSKCVTCTRRGVKCVRQTFKLRKSTVLSDKEIQKSVSHLQGLRRTAEIVQDENHPHYFRVTTGDSPAQDPEQSDTGLSRRYSLPSVGRLPSSTPPVHTALSPTGSFKHVTACRALLLALEKTSTARDALQVCASSWKLPYRRTPDSEGGTIGTFVQDALMGDNPLKIARVVQLVAVQSSDMDLMEQLTVLVDRVILSDDEFFGSLEGLECAFHQTRLLINLGWITWAWGMIQKLMDFFMNIGMAKVRSDPRQYRLCRMVFLSQSFMGLAPDRQSRKWKTADFHTIGPADPKRPEEGNMMELALIANKVTDVTNSYPSSYSSVLEIDLELNYYGSQLPSLSWFGQAGHAHTQAAKEQGRKGVEPRFQHMNFLQTKLILHLPWMLRNPTDSSSIHSRSTCLNAAREIVQLFQEIRTLSIGEECDKKCTPGDLMGFSAASVIVLGQITAEVAWNVYNMEQCAEDDKLVKGAVRTFNGIPNKIAAQSAGMLGQLLKLRDHRASGKKVPDKITVPLIGTIPIAFKPDFGQSQARSHYGESAPGSERFEADLVVPERVGQQEIQILQDPSRIPFQTRESGEVSDITLNRIPSIPHAQQWLDISHERLNHNAQEILVEREGGTFYSYPQEEFANSRLHEDLLNPYAQGMPSTTYLQGAALNEYHLGILTDPGQQQVPPPFALFPAETTMPDLWVAFPPYFVADEDHDHTLQASNPFLPTRPFLA</sequence>
<dbReference type="CDD" id="cd12148">
    <property type="entry name" value="fungal_TF_MHR"/>
    <property type="match status" value="1"/>
</dbReference>
<dbReference type="InterPro" id="IPR036864">
    <property type="entry name" value="Zn2-C6_fun-type_DNA-bd_sf"/>
</dbReference>
<dbReference type="PANTHER" id="PTHR47840">
    <property type="entry name" value="ZN(II)2CYS6 TRANSCRIPTION FACTOR (EUROFUNG)-RELATED"/>
    <property type="match status" value="1"/>
</dbReference>
<accession>A0A9P4NYM9</accession>
<dbReference type="Proteomes" id="UP000800235">
    <property type="component" value="Unassembled WGS sequence"/>
</dbReference>
<evidence type="ECO:0000313" key="6">
    <source>
        <dbReference type="EMBL" id="KAF2433559.1"/>
    </source>
</evidence>
<dbReference type="GO" id="GO:0000981">
    <property type="term" value="F:DNA-binding transcription factor activity, RNA polymerase II-specific"/>
    <property type="evidence" value="ECO:0007669"/>
    <property type="project" value="InterPro"/>
</dbReference>
<keyword evidence="7" id="KW-1185">Reference proteome</keyword>
<dbReference type="PANTHER" id="PTHR47840:SF1">
    <property type="entry name" value="ZN(II)2CYS6 TRANSCRIPTION FACTOR (EUROFUNG)"/>
    <property type="match status" value="1"/>
</dbReference>
<dbReference type="InterPro" id="IPR001138">
    <property type="entry name" value="Zn2Cys6_DnaBD"/>
</dbReference>
<keyword evidence="1" id="KW-0805">Transcription regulation</keyword>
<dbReference type="Gene3D" id="4.10.240.10">
    <property type="entry name" value="Zn(2)-C6 fungal-type DNA-binding domain"/>
    <property type="match status" value="1"/>
</dbReference>
<dbReference type="CDD" id="cd00067">
    <property type="entry name" value="GAL4"/>
    <property type="match status" value="1"/>
</dbReference>
<keyword evidence="2" id="KW-0804">Transcription</keyword>
<dbReference type="PROSITE" id="PS00463">
    <property type="entry name" value="ZN2_CY6_FUNGAL_1"/>
    <property type="match status" value="1"/>
</dbReference>
<dbReference type="OrthoDB" id="6509908at2759"/>
<dbReference type="SUPFAM" id="SSF57701">
    <property type="entry name" value="Zn2/Cys6 DNA-binding domain"/>
    <property type="match status" value="1"/>
</dbReference>
<feature type="domain" description="Zn(2)-C6 fungal-type" evidence="5">
    <location>
        <begin position="13"/>
        <end position="46"/>
    </location>
</feature>
<dbReference type="PROSITE" id="PS50048">
    <property type="entry name" value="ZN2_CY6_FUNGAL_2"/>
    <property type="match status" value="1"/>
</dbReference>
<organism evidence="6 7">
    <name type="scientific">Tothia fuscella</name>
    <dbReference type="NCBI Taxonomy" id="1048955"/>
    <lineage>
        <taxon>Eukaryota</taxon>
        <taxon>Fungi</taxon>
        <taxon>Dikarya</taxon>
        <taxon>Ascomycota</taxon>
        <taxon>Pezizomycotina</taxon>
        <taxon>Dothideomycetes</taxon>
        <taxon>Pleosporomycetidae</taxon>
        <taxon>Venturiales</taxon>
        <taxon>Cylindrosympodiaceae</taxon>
        <taxon>Tothia</taxon>
    </lineage>
</organism>
<evidence type="ECO:0000256" key="1">
    <source>
        <dbReference type="ARBA" id="ARBA00023015"/>
    </source>
</evidence>
<evidence type="ECO:0000256" key="2">
    <source>
        <dbReference type="ARBA" id="ARBA00023163"/>
    </source>
</evidence>
<evidence type="ECO:0000313" key="7">
    <source>
        <dbReference type="Proteomes" id="UP000800235"/>
    </source>
</evidence>
<gene>
    <name evidence="6" type="ORF">EJ08DRAFT_59195</name>
</gene>